<dbReference type="Pfam" id="PF00202">
    <property type="entry name" value="Aminotran_3"/>
    <property type="match status" value="1"/>
</dbReference>
<evidence type="ECO:0000256" key="1">
    <source>
        <dbReference type="ARBA" id="ARBA00008954"/>
    </source>
</evidence>
<evidence type="ECO:0000256" key="3">
    <source>
        <dbReference type="RuleBase" id="RU003560"/>
    </source>
</evidence>
<dbReference type="AlphaFoldDB" id="A0A2K3QBT5"/>
<dbReference type="Proteomes" id="UP000236621">
    <property type="component" value="Unassembled WGS sequence"/>
</dbReference>
<organism evidence="4 5">
    <name type="scientific">Tolypocladium capitatum</name>
    <dbReference type="NCBI Taxonomy" id="45235"/>
    <lineage>
        <taxon>Eukaryota</taxon>
        <taxon>Fungi</taxon>
        <taxon>Dikarya</taxon>
        <taxon>Ascomycota</taxon>
        <taxon>Pezizomycotina</taxon>
        <taxon>Sordariomycetes</taxon>
        <taxon>Hypocreomycetidae</taxon>
        <taxon>Hypocreales</taxon>
        <taxon>Ophiocordycipitaceae</taxon>
        <taxon>Tolypocladium</taxon>
    </lineage>
</organism>
<dbReference type="SUPFAM" id="SSF53383">
    <property type="entry name" value="PLP-dependent transferases"/>
    <property type="match status" value="1"/>
</dbReference>
<dbReference type="InterPro" id="IPR015422">
    <property type="entry name" value="PyrdxlP-dep_Trfase_small"/>
</dbReference>
<dbReference type="PANTHER" id="PTHR43094">
    <property type="entry name" value="AMINOTRANSFERASE"/>
    <property type="match status" value="1"/>
</dbReference>
<dbReference type="CDD" id="cd00610">
    <property type="entry name" value="OAT_like"/>
    <property type="match status" value="1"/>
</dbReference>
<comment type="similarity">
    <text evidence="1 3">Belongs to the class-III pyridoxal-phosphate-dependent aminotransferase family.</text>
</comment>
<keyword evidence="2 3" id="KW-0663">Pyridoxal phosphate</keyword>
<dbReference type="GO" id="GO:0008483">
    <property type="term" value="F:transaminase activity"/>
    <property type="evidence" value="ECO:0007669"/>
    <property type="project" value="UniProtKB-KW"/>
</dbReference>
<keyword evidence="4" id="KW-0032">Aminotransferase</keyword>
<dbReference type="OrthoDB" id="5419315at2759"/>
<dbReference type="Gene3D" id="3.90.1150.10">
    <property type="entry name" value="Aspartate Aminotransferase, domain 1"/>
    <property type="match status" value="1"/>
</dbReference>
<keyword evidence="5" id="KW-1185">Reference proteome</keyword>
<evidence type="ECO:0000256" key="2">
    <source>
        <dbReference type="ARBA" id="ARBA00022898"/>
    </source>
</evidence>
<evidence type="ECO:0000313" key="4">
    <source>
        <dbReference type="EMBL" id="PNY25002.1"/>
    </source>
</evidence>
<dbReference type="NCBIfam" id="NF005685">
    <property type="entry name" value="PRK07483.1"/>
    <property type="match status" value="1"/>
</dbReference>
<dbReference type="GO" id="GO:0005829">
    <property type="term" value="C:cytosol"/>
    <property type="evidence" value="ECO:0007669"/>
    <property type="project" value="TreeGrafter"/>
</dbReference>
<keyword evidence="4" id="KW-0808">Transferase</keyword>
<gene>
    <name evidence="4" type="ORF">TCAP_05084</name>
</gene>
<name>A0A2K3QBT5_9HYPO</name>
<reference evidence="4 5" key="1">
    <citation type="submission" date="2017-08" db="EMBL/GenBank/DDBJ databases">
        <title>Harnessing the power of phylogenomics to disentangle the directionality and signatures of interkingdom host jumping in the parasitic fungal genus Tolypocladium.</title>
        <authorList>
            <person name="Quandt C.A."/>
            <person name="Patterson W."/>
            <person name="Spatafora J.W."/>
        </authorList>
    </citation>
    <scope>NUCLEOTIDE SEQUENCE [LARGE SCALE GENOMIC DNA]</scope>
    <source>
        <strain evidence="4 5">CBS 113982</strain>
    </source>
</reference>
<dbReference type="PANTHER" id="PTHR43094:SF1">
    <property type="entry name" value="AMINOTRANSFERASE CLASS-III"/>
    <property type="match status" value="1"/>
</dbReference>
<dbReference type="InterPro" id="IPR005814">
    <property type="entry name" value="Aminotrans_3"/>
</dbReference>
<accession>A0A2K3QBT5</accession>
<dbReference type="Gene3D" id="3.40.640.10">
    <property type="entry name" value="Type I PLP-dependent aspartate aminotransferase-like (Major domain)"/>
    <property type="match status" value="1"/>
</dbReference>
<dbReference type="EMBL" id="NRSZ01000822">
    <property type="protein sequence ID" value="PNY25002.1"/>
    <property type="molecule type" value="Genomic_DNA"/>
</dbReference>
<proteinExistence type="inferred from homology"/>
<dbReference type="GO" id="GO:0030170">
    <property type="term" value="F:pyridoxal phosphate binding"/>
    <property type="evidence" value="ECO:0007669"/>
    <property type="project" value="InterPro"/>
</dbReference>
<dbReference type="STRING" id="45235.A0A2K3QBT5"/>
<evidence type="ECO:0000313" key="5">
    <source>
        <dbReference type="Proteomes" id="UP000236621"/>
    </source>
</evidence>
<dbReference type="InterPro" id="IPR015424">
    <property type="entry name" value="PyrdxlP-dep_Trfase"/>
</dbReference>
<sequence>MEQQQQPWTSSVLHRSLLKQPQTVASASGSYITLGSGRRILDGCTGAAVAIIGHGDKDVQAAVMEQMSTVSYAHTLTFTTDSAEHLADMLLEGRPYGLCKAYFVCSGSEAMDSALKLARQYHVENGQPGRTRLVARRQAYHGNTIGAMSVGSNLARRAPYEGALLLDNVSHVSPAYGYRGQLHGETEAAYAERLVDELDAEFRSLGPATVMAFVAEPVGGATAGCITAPRGYFEGVRRVCDKYGILLILDEVMCGSGRTGTYFAFAQEGDARPDLLMLGKGLGGGYAPIAGVLAHERVIDVVRRGTGTFVHGHTYQAHPVSCAAALAVQKVLRRDDLVSQCAAKGATLEASLRSVFGGRRYVGDVRGRGLFWALEFVQDKESKQPFEPAVRFASRVRDEAQAIGLAVYPGTGTADGFNGDHVVLAPPLNISGEDLALLVKLLEEAYGRVERDVEQWL</sequence>
<dbReference type="InterPro" id="IPR015421">
    <property type="entry name" value="PyrdxlP-dep_Trfase_major"/>
</dbReference>
<comment type="caution">
    <text evidence="4">The sequence shown here is derived from an EMBL/GenBank/DDBJ whole genome shotgun (WGS) entry which is preliminary data.</text>
</comment>
<protein>
    <submittedName>
        <fullName evidence="4">Aminotransferase</fullName>
    </submittedName>
</protein>